<evidence type="ECO:0000256" key="1">
    <source>
        <dbReference type="SAM" id="MobiDB-lite"/>
    </source>
</evidence>
<dbReference type="AlphaFoldDB" id="A0A0P1AWH4"/>
<feature type="region of interest" description="Disordered" evidence="1">
    <location>
        <begin position="44"/>
        <end position="69"/>
    </location>
</feature>
<organism evidence="2 3">
    <name type="scientific">Plasmopara halstedii</name>
    <name type="common">Downy mildew of sunflower</name>
    <dbReference type="NCBI Taxonomy" id="4781"/>
    <lineage>
        <taxon>Eukaryota</taxon>
        <taxon>Sar</taxon>
        <taxon>Stramenopiles</taxon>
        <taxon>Oomycota</taxon>
        <taxon>Peronosporomycetes</taxon>
        <taxon>Peronosporales</taxon>
        <taxon>Peronosporaceae</taxon>
        <taxon>Plasmopara</taxon>
    </lineage>
</organism>
<name>A0A0P1AWH4_PLAHL</name>
<keyword evidence="3" id="KW-1185">Reference proteome</keyword>
<proteinExistence type="predicted"/>
<feature type="compositionally biased region" description="Polar residues" evidence="1">
    <location>
        <begin position="47"/>
        <end position="63"/>
    </location>
</feature>
<dbReference type="Proteomes" id="UP000054928">
    <property type="component" value="Unassembled WGS sequence"/>
</dbReference>
<accession>A0A0P1AWH4</accession>
<dbReference type="GeneID" id="36409850"/>
<protein>
    <submittedName>
        <fullName evidence="2">Uncharacterized protein</fullName>
    </submittedName>
</protein>
<evidence type="ECO:0000313" key="2">
    <source>
        <dbReference type="EMBL" id="CEG45378.1"/>
    </source>
</evidence>
<dbReference type="RefSeq" id="XP_024581747.1">
    <property type="nucleotide sequence ID" value="XM_024716117.2"/>
</dbReference>
<sequence>MQFLFHLESFLSHDGCLLAATRVHFGQSFFCDDFVRCTYVELRRSDSGSNDEFSSQLLTSSTMENREKS</sequence>
<dbReference type="EMBL" id="CCYD01001572">
    <property type="protein sequence ID" value="CEG45378.1"/>
    <property type="molecule type" value="Genomic_DNA"/>
</dbReference>
<reference evidence="3" key="1">
    <citation type="submission" date="2014-09" db="EMBL/GenBank/DDBJ databases">
        <authorList>
            <person name="Sharma Rahul"/>
            <person name="Thines Marco"/>
        </authorList>
    </citation>
    <scope>NUCLEOTIDE SEQUENCE [LARGE SCALE GENOMIC DNA]</scope>
</reference>
<evidence type="ECO:0000313" key="3">
    <source>
        <dbReference type="Proteomes" id="UP000054928"/>
    </source>
</evidence>